<evidence type="ECO:0000259" key="7">
    <source>
        <dbReference type="Pfam" id="PF05154"/>
    </source>
</evidence>
<evidence type="ECO:0000256" key="2">
    <source>
        <dbReference type="ARBA" id="ARBA00022692"/>
    </source>
</evidence>
<evidence type="ECO:0000313" key="8">
    <source>
        <dbReference type="EMBL" id="GLB66541.1"/>
    </source>
</evidence>
<sequence length="262" mass="27590">MLLSSCGNLHLARGLAGPINPGRSQGGLPPGRADHTTPFEDGPFPVGLPELMDFRLNWLLALFLGVLGVDRFHRGQVVTGMLKLATLGGAGLWWAWDLLAVATGYAVDGRGHPMKGRPGQRILAMGISVAIIAGAGTAFAAAVAPAAQDLVAAAGRLTDSAVHPPRPVWEPLARFAGKDEGPTRPFTIAGDALTLRYTFDDAGFVYLLPAGMESVPDGSKPVISSFDQSAGTITIGVRPGDYLLYVQSRNGWMVAVVERVIR</sequence>
<reference evidence="8 9" key="1">
    <citation type="journal article" date="2023" name="Int. J. Syst. Evol. Microbiol.">
        <title>Arthrobacter mangrovi sp. nov., an actinobacterium isolated from the rhizosphere of a mangrove.</title>
        <authorList>
            <person name="Hamada M."/>
            <person name="Saitou S."/>
            <person name="Enomoto N."/>
            <person name="Nanri K."/>
            <person name="Hidaka K."/>
            <person name="Miura T."/>
            <person name="Tamura T."/>
        </authorList>
    </citation>
    <scope>NUCLEOTIDE SEQUENCE [LARGE SCALE GENOMIC DNA]</scope>
    <source>
        <strain evidence="8 9">NBRC 112813</strain>
    </source>
</reference>
<feature type="transmembrane region" description="Helical" evidence="6">
    <location>
        <begin position="84"/>
        <end position="107"/>
    </location>
</feature>
<keyword evidence="2 6" id="KW-0812">Transmembrane</keyword>
<evidence type="ECO:0000256" key="6">
    <source>
        <dbReference type="SAM" id="Phobius"/>
    </source>
</evidence>
<proteinExistence type="predicted"/>
<dbReference type="InterPro" id="IPR007829">
    <property type="entry name" value="TM2"/>
</dbReference>
<dbReference type="Pfam" id="PF05154">
    <property type="entry name" value="TM2"/>
    <property type="match status" value="1"/>
</dbReference>
<evidence type="ECO:0000313" key="9">
    <source>
        <dbReference type="Proteomes" id="UP001209654"/>
    </source>
</evidence>
<feature type="domain" description="TM2" evidence="7">
    <location>
        <begin position="57"/>
        <end position="98"/>
    </location>
</feature>
<comment type="subcellular location">
    <subcellularLocation>
        <location evidence="1">Membrane</location>
        <topology evidence="1">Multi-pass membrane protein</topology>
    </subcellularLocation>
</comment>
<dbReference type="RefSeq" id="WP_264794691.1">
    <property type="nucleotide sequence ID" value="NZ_BRVS01000004.1"/>
</dbReference>
<feature type="transmembrane region" description="Helical" evidence="6">
    <location>
        <begin position="122"/>
        <end position="147"/>
    </location>
</feature>
<dbReference type="EMBL" id="BRVS01000004">
    <property type="protein sequence ID" value="GLB66541.1"/>
    <property type="molecule type" value="Genomic_DNA"/>
</dbReference>
<comment type="caution">
    <text evidence="8">The sequence shown here is derived from an EMBL/GenBank/DDBJ whole genome shotgun (WGS) entry which is preliminary data.</text>
</comment>
<feature type="transmembrane region" description="Helical" evidence="6">
    <location>
        <begin position="54"/>
        <end position="72"/>
    </location>
</feature>
<feature type="region of interest" description="Disordered" evidence="5">
    <location>
        <begin position="17"/>
        <end position="40"/>
    </location>
</feature>
<evidence type="ECO:0000256" key="4">
    <source>
        <dbReference type="ARBA" id="ARBA00023136"/>
    </source>
</evidence>
<keyword evidence="9" id="KW-1185">Reference proteome</keyword>
<organism evidence="8 9">
    <name type="scientific">Arthrobacter mangrovi</name>
    <dbReference type="NCBI Taxonomy" id="2966350"/>
    <lineage>
        <taxon>Bacteria</taxon>
        <taxon>Bacillati</taxon>
        <taxon>Actinomycetota</taxon>
        <taxon>Actinomycetes</taxon>
        <taxon>Micrococcales</taxon>
        <taxon>Micrococcaceae</taxon>
        <taxon>Arthrobacter</taxon>
    </lineage>
</organism>
<evidence type="ECO:0000256" key="3">
    <source>
        <dbReference type="ARBA" id="ARBA00022989"/>
    </source>
</evidence>
<gene>
    <name evidence="8" type="ORF">AHIS1636_09800</name>
</gene>
<accession>A0ABQ5MRG7</accession>
<evidence type="ECO:0000256" key="5">
    <source>
        <dbReference type="SAM" id="MobiDB-lite"/>
    </source>
</evidence>
<evidence type="ECO:0000256" key="1">
    <source>
        <dbReference type="ARBA" id="ARBA00004141"/>
    </source>
</evidence>
<protein>
    <recommendedName>
        <fullName evidence="7">TM2 domain-containing protein</fullName>
    </recommendedName>
</protein>
<name>A0ABQ5MRG7_9MICC</name>
<keyword evidence="4 6" id="KW-0472">Membrane</keyword>
<keyword evidence="3 6" id="KW-1133">Transmembrane helix</keyword>
<dbReference type="Proteomes" id="UP001209654">
    <property type="component" value="Unassembled WGS sequence"/>
</dbReference>